<keyword evidence="7" id="KW-1185">Reference proteome</keyword>
<comment type="caution">
    <text evidence="6">The sequence shown here is derived from an EMBL/GenBank/DDBJ whole genome shotgun (WGS) entry which is preliminary data.</text>
</comment>
<dbReference type="Proteomes" id="UP000027920">
    <property type="component" value="Unassembled WGS sequence"/>
</dbReference>
<keyword evidence="3" id="KW-0408">Iron</keyword>
<dbReference type="SUPFAM" id="SSF53706">
    <property type="entry name" value="Formate dehydrogenase/DMSO reductase, domains 1-3"/>
    <property type="match status" value="1"/>
</dbReference>
<dbReference type="Gene3D" id="3.40.50.740">
    <property type="match status" value="1"/>
</dbReference>
<accession>A0A072PM42</accession>
<keyword evidence="4" id="KW-0411">Iron-sulfur</keyword>
<dbReference type="HOGENOM" id="CLU_000422_13_4_1"/>
<dbReference type="OrthoDB" id="10249365at2759"/>
<dbReference type="GO" id="GO:0051539">
    <property type="term" value="F:4 iron, 4 sulfur cluster binding"/>
    <property type="evidence" value="ECO:0007669"/>
    <property type="project" value="UniProtKB-KW"/>
</dbReference>
<feature type="domain" description="4Fe-4S Mo/W bis-MGD-type" evidence="5">
    <location>
        <begin position="57"/>
        <end position="113"/>
    </location>
</feature>
<dbReference type="Pfam" id="PF01568">
    <property type="entry name" value="Molydop_binding"/>
    <property type="match status" value="1"/>
</dbReference>
<dbReference type="GO" id="GO:0046872">
    <property type="term" value="F:metal ion binding"/>
    <property type="evidence" value="ECO:0007669"/>
    <property type="project" value="UniProtKB-KW"/>
</dbReference>
<name>A0A072PM42_9EURO</name>
<evidence type="ECO:0000256" key="3">
    <source>
        <dbReference type="ARBA" id="ARBA00023004"/>
    </source>
</evidence>
<reference evidence="6 7" key="1">
    <citation type="submission" date="2013-03" db="EMBL/GenBank/DDBJ databases">
        <title>The Genome Sequence of Exophiala aquamarina CBS 119918.</title>
        <authorList>
            <consortium name="The Broad Institute Genomics Platform"/>
            <person name="Cuomo C."/>
            <person name="de Hoog S."/>
            <person name="Gorbushina A."/>
            <person name="Walker B."/>
            <person name="Young S.K."/>
            <person name="Zeng Q."/>
            <person name="Gargeya S."/>
            <person name="Fitzgerald M."/>
            <person name="Haas B."/>
            <person name="Abouelleil A."/>
            <person name="Allen A.W."/>
            <person name="Alvarado L."/>
            <person name="Arachchi H.M."/>
            <person name="Berlin A.M."/>
            <person name="Chapman S.B."/>
            <person name="Gainer-Dewar J."/>
            <person name="Goldberg J."/>
            <person name="Griggs A."/>
            <person name="Gujja S."/>
            <person name="Hansen M."/>
            <person name="Howarth C."/>
            <person name="Imamovic A."/>
            <person name="Ireland A."/>
            <person name="Larimer J."/>
            <person name="McCowan C."/>
            <person name="Murphy C."/>
            <person name="Pearson M."/>
            <person name="Poon T.W."/>
            <person name="Priest M."/>
            <person name="Roberts A."/>
            <person name="Saif S."/>
            <person name="Shea T."/>
            <person name="Sisk P."/>
            <person name="Sykes S."/>
            <person name="Wortman J."/>
            <person name="Nusbaum C."/>
            <person name="Birren B."/>
        </authorList>
    </citation>
    <scope>NUCLEOTIDE SEQUENCE [LARGE SCALE GENOMIC DNA]</scope>
    <source>
        <strain evidence="6 7">CBS 119918</strain>
    </source>
</reference>
<gene>
    <name evidence="6" type="ORF">A1O9_02729</name>
</gene>
<dbReference type="InterPro" id="IPR009010">
    <property type="entry name" value="Asp_de-COase-like_dom_sf"/>
</dbReference>
<dbReference type="Pfam" id="PF00384">
    <property type="entry name" value="Molybdopterin"/>
    <property type="match status" value="1"/>
</dbReference>
<dbReference type="InterPro" id="IPR050123">
    <property type="entry name" value="Prok_molybdopt-oxidoreductase"/>
</dbReference>
<keyword evidence="1" id="KW-0004">4Fe-4S</keyword>
<dbReference type="GO" id="GO:0016491">
    <property type="term" value="F:oxidoreductase activity"/>
    <property type="evidence" value="ECO:0007669"/>
    <property type="project" value="InterPro"/>
</dbReference>
<dbReference type="Gene3D" id="2.20.25.90">
    <property type="entry name" value="ADC-like domains"/>
    <property type="match status" value="1"/>
</dbReference>
<dbReference type="Gene3D" id="2.40.40.20">
    <property type="match status" value="1"/>
</dbReference>
<dbReference type="PANTHER" id="PTHR43105:SF10">
    <property type="entry name" value="NADH-QUINONE OXIDOREDUCTASE SUBUNIT G"/>
    <property type="match status" value="1"/>
</dbReference>
<organism evidence="6 7">
    <name type="scientific">Exophiala aquamarina CBS 119918</name>
    <dbReference type="NCBI Taxonomy" id="1182545"/>
    <lineage>
        <taxon>Eukaryota</taxon>
        <taxon>Fungi</taxon>
        <taxon>Dikarya</taxon>
        <taxon>Ascomycota</taxon>
        <taxon>Pezizomycotina</taxon>
        <taxon>Eurotiomycetes</taxon>
        <taxon>Chaetothyriomycetidae</taxon>
        <taxon>Chaetothyriales</taxon>
        <taxon>Herpotrichiellaceae</taxon>
        <taxon>Exophiala</taxon>
    </lineage>
</organism>
<dbReference type="SUPFAM" id="SSF50692">
    <property type="entry name" value="ADC-like"/>
    <property type="match status" value="1"/>
</dbReference>
<dbReference type="GeneID" id="25277670"/>
<dbReference type="STRING" id="1182545.A0A072PM42"/>
<evidence type="ECO:0000256" key="1">
    <source>
        <dbReference type="ARBA" id="ARBA00022485"/>
    </source>
</evidence>
<dbReference type="AlphaFoldDB" id="A0A072PM42"/>
<evidence type="ECO:0000256" key="4">
    <source>
        <dbReference type="ARBA" id="ARBA00023014"/>
    </source>
</evidence>
<dbReference type="GO" id="GO:0043546">
    <property type="term" value="F:molybdopterin cofactor binding"/>
    <property type="evidence" value="ECO:0007669"/>
    <property type="project" value="InterPro"/>
</dbReference>
<protein>
    <submittedName>
        <fullName evidence="6">Nitrate reductase-like protein</fullName>
    </submittedName>
</protein>
<evidence type="ECO:0000259" key="5">
    <source>
        <dbReference type="PROSITE" id="PS51669"/>
    </source>
</evidence>
<dbReference type="EMBL" id="AMGV01000002">
    <property type="protein sequence ID" value="KEF61164.1"/>
    <property type="molecule type" value="Genomic_DNA"/>
</dbReference>
<dbReference type="InterPro" id="IPR006655">
    <property type="entry name" value="Mopterin_OxRdtase_prok_CS"/>
</dbReference>
<dbReference type="InterPro" id="IPR006656">
    <property type="entry name" value="Mopterin_OxRdtase"/>
</dbReference>
<dbReference type="CDD" id="cd00508">
    <property type="entry name" value="MopB_CT_Fdh-Nap-like"/>
    <property type="match status" value="1"/>
</dbReference>
<dbReference type="InterPro" id="IPR006657">
    <property type="entry name" value="MoPterin_dinucl-bd_dom"/>
</dbReference>
<dbReference type="VEuPathDB" id="FungiDB:A1O9_02729"/>
<dbReference type="PROSITE" id="PS00490">
    <property type="entry name" value="MOLYBDOPTERIN_PROK_2"/>
    <property type="match status" value="1"/>
</dbReference>
<proteinExistence type="predicted"/>
<dbReference type="InterPro" id="IPR006963">
    <property type="entry name" value="Mopterin_OxRdtase_4Fe-4S_dom"/>
</dbReference>
<dbReference type="CDD" id="cd02754">
    <property type="entry name" value="MopB_Nitrate-R-NapA-like"/>
    <property type="match status" value="1"/>
</dbReference>
<sequence length="998" mass="111651">MAAGGYSTRNAVEDIWGERMPYEHDWPSRCDEYRTDVPDHWVQSACVMCRYGIEGVPHGTGLTYAFYSNGCGLDIGVKDGKMVAVRGQVGDRVNHGRLGPKGLYAWKSLQHPDRLKYPMVRRRGKLERSTWESAMKLIVERMHAIQRRLTNHGIGFYTTGQLFLEEYYALALLGKAGLKTLHMDGNTRLCTATAAASMRESFGSDGQPGSYNDIDYADCIMLVGHNMSATQTVLWSRILDRLAGPIPPTLIVIDPRKTNSAKEAHLHLAPNIGTNLALLNGIQHLLFKKGYVDHGYVANHTVGVDELREVVEEYTPEMTSSIAGVPAEDVIRCADMLGKSKALLSTCLQGVYQSNQATASACQVNNINLLLGHIGKPGAGVLQMNGQPTAQNNREAGCDGEYPGFRNFSNEAHMMELAGLWNIDHKVLPHWGEPTHIENMLKFIKQGSMEMMWISGTNPMVSLPNLPMVRDLLTKEELFVVVQDIFPTETTAIADVVLPVAAWGEKTGCFTNADRTVHLSLKAVNPPGEAKSDFDIFCDLSRRMDFRDRDGKPLIPWTDPSEAFEAWKRVSKGRPCDYSGITYEKLRGVSGIQWPCNEEYPIGKERLFDDGKFFTDIDYCQSFTHDLETGVPLNKGQYKNLNPAGRAILKACHYVPETEPTGRTKELQDLEPEPFIQVSEHDAKELGVTEGEVVLVESRRGKVEVPVRVDKIVEKQVFLPFHYGYFDSKDGRARAANELTREQWDVVSKQPMFKSGAVRIIKIPPQQNDVGEVKIHARVPMDETAQRIERKTRHLVESGQVHDEEHRERFLEYWLGDTFSSIETLLDICDHVIPRVQGADAEMSSAVGIVHRITQSCLRKLKPITDKYTTDLKFGHEISVALKNMLFPDTITGGLSGSPAYDCLVALQGFALFVAHIEARAIALVPSSQAIWDPQFMDAIKHVLKQCDRMKALVEHQMKSRAPQTLLVPSRHAVGLREKFEKRMKLGNELQESKEDGA</sequence>
<keyword evidence="2" id="KW-0479">Metal-binding</keyword>
<dbReference type="RefSeq" id="XP_013263754.1">
    <property type="nucleotide sequence ID" value="XM_013408300.1"/>
</dbReference>
<dbReference type="Gene3D" id="3.40.228.10">
    <property type="entry name" value="Dimethylsulfoxide Reductase, domain 2"/>
    <property type="match status" value="1"/>
</dbReference>
<dbReference type="PANTHER" id="PTHR43105">
    <property type="entry name" value="RESPIRATORY NITRATE REDUCTASE"/>
    <property type="match status" value="1"/>
</dbReference>
<evidence type="ECO:0000313" key="6">
    <source>
        <dbReference type="EMBL" id="KEF61164.1"/>
    </source>
</evidence>
<dbReference type="Pfam" id="PF04879">
    <property type="entry name" value="Molybdop_Fe4S4"/>
    <property type="match status" value="1"/>
</dbReference>
<evidence type="ECO:0000313" key="7">
    <source>
        <dbReference type="Proteomes" id="UP000027920"/>
    </source>
</evidence>
<evidence type="ECO:0000256" key="2">
    <source>
        <dbReference type="ARBA" id="ARBA00022723"/>
    </source>
</evidence>
<dbReference type="PROSITE" id="PS51669">
    <property type="entry name" value="4FE4S_MOW_BIS_MGD"/>
    <property type="match status" value="1"/>
</dbReference>